<dbReference type="AlphaFoldDB" id="A0A8T2JF85"/>
<gene>
    <name evidence="8" type="ORF">GDO86_011147</name>
</gene>
<evidence type="ECO:0000259" key="7">
    <source>
        <dbReference type="Pfam" id="PF06916"/>
    </source>
</evidence>
<keyword evidence="3" id="KW-1133">Transmembrane helix</keyword>
<evidence type="ECO:0000256" key="6">
    <source>
        <dbReference type="SAM" id="MobiDB-lite"/>
    </source>
</evidence>
<evidence type="ECO:0000256" key="1">
    <source>
        <dbReference type="ARBA" id="ARBA00004167"/>
    </source>
</evidence>
<accession>A0A8T2JF85</accession>
<protein>
    <recommendedName>
        <fullName evidence="7">DUF1279 domain-containing protein</fullName>
    </recommendedName>
</protein>
<reference evidence="8" key="1">
    <citation type="thesis" date="2020" institute="ProQuest LLC" country="789 East Eisenhower Parkway, Ann Arbor, MI, USA">
        <title>Comparative Genomics and Chromosome Evolution.</title>
        <authorList>
            <person name="Mudd A.B."/>
        </authorList>
    </citation>
    <scope>NUCLEOTIDE SEQUENCE</scope>
    <source>
        <strain evidence="8">Female2</strain>
        <tissue evidence="8">Blood</tissue>
    </source>
</reference>
<name>A0A8T2JF85_9PIPI</name>
<keyword evidence="4" id="KW-0175">Coiled coil</keyword>
<comment type="subcellular location">
    <subcellularLocation>
        <location evidence="1">Membrane</location>
        <topology evidence="1">Single-pass membrane protein</topology>
    </subcellularLocation>
</comment>
<feature type="domain" description="DUF1279" evidence="7">
    <location>
        <begin position="108"/>
        <end position="194"/>
    </location>
</feature>
<comment type="caution">
    <text evidence="8">The sequence shown here is derived from an EMBL/GenBank/DDBJ whole genome shotgun (WGS) entry which is preliminary data.</text>
</comment>
<dbReference type="EMBL" id="JAACNH010000005">
    <property type="protein sequence ID" value="KAG8442236.1"/>
    <property type="molecule type" value="Genomic_DNA"/>
</dbReference>
<feature type="region of interest" description="Disordered" evidence="6">
    <location>
        <begin position="55"/>
        <end position="83"/>
    </location>
</feature>
<dbReference type="Pfam" id="PF06916">
    <property type="entry name" value="FAM210A-B_dom"/>
    <property type="match status" value="1"/>
</dbReference>
<dbReference type="EMBL" id="JAACNH010000005">
    <property type="protein sequence ID" value="KAG8442237.1"/>
    <property type="molecule type" value="Genomic_DNA"/>
</dbReference>
<dbReference type="InterPro" id="IPR009688">
    <property type="entry name" value="FAM210A/B-like_dom"/>
</dbReference>
<evidence type="ECO:0000256" key="3">
    <source>
        <dbReference type="ARBA" id="ARBA00022989"/>
    </source>
</evidence>
<dbReference type="EMBL" id="JAACNH010000005">
    <property type="protein sequence ID" value="KAG8442238.1"/>
    <property type="molecule type" value="Genomic_DNA"/>
</dbReference>
<proteinExistence type="predicted"/>
<feature type="region of interest" description="Disordered" evidence="6">
    <location>
        <begin position="228"/>
        <end position="252"/>
    </location>
</feature>
<evidence type="ECO:0000313" key="8">
    <source>
        <dbReference type="EMBL" id="KAG8442238.1"/>
    </source>
</evidence>
<dbReference type="EMBL" id="JAACNH010000005">
    <property type="protein sequence ID" value="KAG8442235.1"/>
    <property type="molecule type" value="Genomic_DNA"/>
</dbReference>
<evidence type="ECO:0000256" key="2">
    <source>
        <dbReference type="ARBA" id="ARBA00022692"/>
    </source>
</evidence>
<dbReference type="PANTHER" id="PTHR21377:SF1">
    <property type="entry name" value="PROTEIN FAM210A"/>
    <property type="match status" value="1"/>
</dbReference>
<dbReference type="GO" id="GO:0005739">
    <property type="term" value="C:mitochondrion"/>
    <property type="evidence" value="ECO:0007669"/>
    <property type="project" value="TreeGrafter"/>
</dbReference>
<dbReference type="InterPro" id="IPR045866">
    <property type="entry name" value="FAM210A/B-like"/>
</dbReference>
<sequence>MHLLRTLLLKSNTATIAFPTTYAQACTLKKWPSVFPTSGYRFFVLQTQQKQIHSQSKQEIKTPIQDVPSESKPQSEVNPSAEINSNSTEFSSIAEADPIQDKSVGLIQRFKRTFKQHGKVLIPVHLVTSSFWFGSFYYAAMKGVNVVPFLEYIGLPDGIVNILKNSQGGNALTAYAMYKIATPARYTVTLGGTSLSVKYLRRYGYLSTPPLMKDYLQDRMEETKELFSEKMEETREKINEKMEETKDRISEKLQETKDKVAFRKKKDEEN</sequence>
<evidence type="ECO:0000256" key="5">
    <source>
        <dbReference type="ARBA" id="ARBA00023136"/>
    </source>
</evidence>
<dbReference type="Gene3D" id="6.10.140.1430">
    <property type="match status" value="1"/>
</dbReference>
<keyword evidence="9" id="KW-1185">Reference proteome</keyword>
<dbReference type="Proteomes" id="UP000812440">
    <property type="component" value="Chromosome 6"/>
</dbReference>
<dbReference type="GO" id="GO:0016020">
    <property type="term" value="C:membrane"/>
    <property type="evidence" value="ECO:0007669"/>
    <property type="project" value="UniProtKB-SubCell"/>
</dbReference>
<evidence type="ECO:0000256" key="4">
    <source>
        <dbReference type="ARBA" id="ARBA00023054"/>
    </source>
</evidence>
<keyword evidence="2" id="KW-0812">Transmembrane</keyword>
<keyword evidence="5" id="KW-0472">Membrane</keyword>
<organism evidence="8 9">
    <name type="scientific">Hymenochirus boettgeri</name>
    <name type="common">Congo dwarf clawed frog</name>
    <dbReference type="NCBI Taxonomy" id="247094"/>
    <lineage>
        <taxon>Eukaryota</taxon>
        <taxon>Metazoa</taxon>
        <taxon>Chordata</taxon>
        <taxon>Craniata</taxon>
        <taxon>Vertebrata</taxon>
        <taxon>Euteleostomi</taxon>
        <taxon>Amphibia</taxon>
        <taxon>Batrachia</taxon>
        <taxon>Anura</taxon>
        <taxon>Pipoidea</taxon>
        <taxon>Pipidae</taxon>
        <taxon>Pipinae</taxon>
        <taxon>Hymenochirus</taxon>
    </lineage>
</organism>
<dbReference type="PANTHER" id="PTHR21377">
    <property type="entry name" value="PROTEIN FAM210B, MITOCHONDRIAL"/>
    <property type="match status" value="1"/>
</dbReference>
<feature type="compositionally biased region" description="Polar residues" evidence="6">
    <location>
        <begin position="71"/>
        <end position="83"/>
    </location>
</feature>
<dbReference type="OrthoDB" id="5874039at2759"/>
<evidence type="ECO:0000313" key="9">
    <source>
        <dbReference type="Proteomes" id="UP000812440"/>
    </source>
</evidence>